<evidence type="ECO:0000259" key="2">
    <source>
        <dbReference type="Pfam" id="PF00561"/>
    </source>
</evidence>
<dbReference type="PANTHER" id="PTHR42977:SF3">
    <property type="entry name" value="AB HYDROLASE-1 DOMAIN-CONTAINING PROTEIN"/>
    <property type="match status" value="1"/>
</dbReference>
<dbReference type="InterPro" id="IPR051340">
    <property type="entry name" value="Haloalkane_dehalogenase"/>
</dbReference>
<feature type="domain" description="AB hydrolase-1" evidence="2">
    <location>
        <begin position="47"/>
        <end position="282"/>
    </location>
</feature>
<dbReference type="InterPro" id="IPR029058">
    <property type="entry name" value="AB_hydrolase_fold"/>
</dbReference>
<dbReference type="PANTHER" id="PTHR42977">
    <property type="entry name" value="HYDROLASE-RELATED"/>
    <property type="match status" value="1"/>
</dbReference>
<dbReference type="RefSeq" id="WP_007574433.1">
    <property type="nucleotide sequence ID" value="NZ_AGUD01000173.1"/>
</dbReference>
<keyword evidence="1 3" id="KW-0378">Hydrolase</keyword>
<dbReference type="Pfam" id="PF00561">
    <property type="entry name" value="Abhydrolase_1"/>
    <property type="match status" value="1"/>
</dbReference>
<dbReference type="OrthoDB" id="5431692at2"/>
<sequence length="299" mass="32270">MSVDVHRTPEERFTALPDFPYEPRYREWEGLRLAHLDEGPADGPVALLVHGEPTWSFLWRTTIATLVDAGFRCVAPDLPGFGRSDKPTDVGWYSYDRLVASLVDLVDGLDLRDATLVCHDWGGPVGLRTAALERPERFARLVAMDTGVFDGNQKMSPAWHSFRDFVEQATELPIGFLVNGGCATDLAPAVVDAYEAPFDVPAATAGARALPLLIPRAPDDPGAAAGAATQQALRADRRPQLILWGAQDPVLPADPLARLIGERLLTRAGEPQLIDGGHFLPEDAGAEIGERVAAWVAAG</sequence>
<dbReference type="Proteomes" id="UP000005143">
    <property type="component" value="Unassembled WGS sequence"/>
</dbReference>
<dbReference type="EMBL" id="AGUD01000173">
    <property type="protein sequence ID" value="EHN11084.1"/>
    <property type="molecule type" value="Genomic_DNA"/>
</dbReference>
<dbReference type="GO" id="GO:0004301">
    <property type="term" value="F:epoxide hydrolase activity"/>
    <property type="evidence" value="ECO:0007669"/>
    <property type="project" value="TreeGrafter"/>
</dbReference>
<dbReference type="Gene3D" id="3.40.50.1820">
    <property type="entry name" value="alpha/beta hydrolase"/>
    <property type="match status" value="1"/>
</dbReference>
<protein>
    <submittedName>
        <fullName evidence="3">Alpha/beta hydrolase</fullName>
    </submittedName>
</protein>
<evidence type="ECO:0000313" key="4">
    <source>
        <dbReference type="Proteomes" id="UP000005143"/>
    </source>
</evidence>
<dbReference type="PRINTS" id="PR00111">
    <property type="entry name" value="ABHYDROLASE"/>
</dbReference>
<organism evidence="3 4">
    <name type="scientific">Patulibacter medicamentivorans</name>
    <dbReference type="NCBI Taxonomy" id="1097667"/>
    <lineage>
        <taxon>Bacteria</taxon>
        <taxon>Bacillati</taxon>
        <taxon>Actinomycetota</taxon>
        <taxon>Thermoleophilia</taxon>
        <taxon>Solirubrobacterales</taxon>
        <taxon>Patulibacteraceae</taxon>
        <taxon>Patulibacter</taxon>
    </lineage>
</organism>
<evidence type="ECO:0000256" key="1">
    <source>
        <dbReference type="ARBA" id="ARBA00022801"/>
    </source>
</evidence>
<name>H0E5G3_9ACTN</name>
<accession>H0E5G3</accession>
<dbReference type="NCBIfam" id="NF002043">
    <property type="entry name" value="PRK00870.1"/>
    <property type="match status" value="1"/>
</dbReference>
<keyword evidence="4" id="KW-1185">Reference proteome</keyword>
<dbReference type="PRINTS" id="PR00412">
    <property type="entry name" value="EPOXHYDRLASE"/>
</dbReference>
<dbReference type="InterPro" id="IPR000639">
    <property type="entry name" value="Epox_hydrolase-like"/>
</dbReference>
<dbReference type="InterPro" id="IPR000073">
    <property type="entry name" value="AB_hydrolase_1"/>
</dbReference>
<proteinExistence type="predicted"/>
<dbReference type="AlphaFoldDB" id="H0E5G3"/>
<reference evidence="3 4" key="1">
    <citation type="journal article" date="2013" name="Biodegradation">
        <title>Quantitative proteomic analysis of ibuprofen-degrading Patulibacter sp. strain I11.</title>
        <authorList>
            <person name="Almeida B."/>
            <person name="Kjeldal H."/>
            <person name="Lolas I."/>
            <person name="Knudsen A.D."/>
            <person name="Carvalho G."/>
            <person name="Nielsen K.L."/>
            <person name="Barreto Crespo M.T."/>
            <person name="Stensballe A."/>
            <person name="Nielsen J.L."/>
        </authorList>
    </citation>
    <scope>NUCLEOTIDE SEQUENCE [LARGE SCALE GENOMIC DNA]</scope>
    <source>
        <strain evidence="3 4">I11</strain>
    </source>
</reference>
<comment type="caution">
    <text evidence="3">The sequence shown here is derived from an EMBL/GenBank/DDBJ whole genome shotgun (WGS) entry which is preliminary data.</text>
</comment>
<dbReference type="SUPFAM" id="SSF53474">
    <property type="entry name" value="alpha/beta-Hydrolases"/>
    <property type="match status" value="1"/>
</dbReference>
<gene>
    <name evidence="3" type="ORF">PAI11_20540</name>
</gene>
<evidence type="ECO:0000313" key="3">
    <source>
        <dbReference type="EMBL" id="EHN11084.1"/>
    </source>
</evidence>